<keyword evidence="5 6" id="KW-0949">S-adenosyl-L-methionine</keyword>
<dbReference type="PANTHER" id="PTHR43648:SF1">
    <property type="entry name" value="ELECTRON TRANSFER FLAVOPROTEIN BETA SUBUNIT LYSINE METHYLTRANSFERASE"/>
    <property type="match status" value="1"/>
</dbReference>
<organism evidence="7 8">
    <name type="scientific">Ligilactobacillus faecis</name>
    <dbReference type="NCBI Taxonomy" id="762833"/>
    <lineage>
        <taxon>Bacteria</taxon>
        <taxon>Bacillati</taxon>
        <taxon>Bacillota</taxon>
        <taxon>Bacilli</taxon>
        <taxon>Lactobacillales</taxon>
        <taxon>Lactobacillaceae</taxon>
        <taxon>Ligilactobacillus</taxon>
    </lineage>
</organism>
<dbReference type="RefSeq" id="WP_369942878.1">
    <property type="nucleotide sequence ID" value="NZ_JBCLUF010000035.1"/>
</dbReference>
<evidence type="ECO:0000313" key="7">
    <source>
        <dbReference type="EMBL" id="MEY8662948.1"/>
    </source>
</evidence>
<dbReference type="InterPro" id="IPR004498">
    <property type="entry name" value="Ribosomal_PrmA_MeTrfase"/>
</dbReference>
<evidence type="ECO:0000256" key="2">
    <source>
        <dbReference type="ARBA" id="ARBA00022490"/>
    </source>
</evidence>
<reference evidence="7 8" key="1">
    <citation type="submission" date="2024-03" db="EMBL/GenBank/DDBJ databases">
        <title>Mouse gut bacterial collection (mGBC) of GemPharmatech.</title>
        <authorList>
            <person name="He Y."/>
            <person name="Dong L."/>
            <person name="Wu D."/>
            <person name="Gao X."/>
            <person name="Lin Z."/>
        </authorList>
    </citation>
    <scope>NUCLEOTIDE SEQUENCE [LARGE SCALE GENOMIC DNA]</scope>
    <source>
        <strain evidence="7 8">15-30</strain>
    </source>
</reference>
<keyword evidence="7" id="KW-0689">Ribosomal protein</keyword>
<dbReference type="HAMAP" id="MF_00735">
    <property type="entry name" value="Methyltr_PrmA"/>
    <property type="match status" value="1"/>
</dbReference>
<evidence type="ECO:0000313" key="8">
    <source>
        <dbReference type="Proteomes" id="UP001565236"/>
    </source>
</evidence>
<feature type="binding site" evidence="6">
    <location>
        <position position="184"/>
    </location>
    <ligand>
        <name>S-adenosyl-L-methionine</name>
        <dbReference type="ChEBI" id="CHEBI:59789"/>
    </ligand>
</feature>
<dbReference type="CDD" id="cd02440">
    <property type="entry name" value="AdoMet_MTases"/>
    <property type="match status" value="1"/>
</dbReference>
<dbReference type="NCBIfam" id="TIGR00406">
    <property type="entry name" value="prmA"/>
    <property type="match status" value="1"/>
</dbReference>
<feature type="binding site" evidence="6">
    <location>
        <position position="162"/>
    </location>
    <ligand>
        <name>S-adenosyl-L-methionine</name>
        <dbReference type="ChEBI" id="CHEBI:59789"/>
    </ligand>
</feature>
<proteinExistence type="inferred from homology"/>
<dbReference type="GO" id="GO:0008168">
    <property type="term" value="F:methyltransferase activity"/>
    <property type="evidence" value="ECO:0007669"/>
    <property type="project" value="UniProtKB-KW"/>
</dbReference>
<evidence type="ECO:0000256" key="5">
    <source>
        <dbReference type="ARBA" id="ARBA00022691"/>
    </source>
</evidence>
<dbReference type="GO" id="GO:0032259">
    <property type="term" value="P:methylation"/>
    <property type="evidence" value="ECO:0007669"/>
    <property type="project" value="UniProtKB-KW"/>
</dbReference>
<comment type="similarity">
    <text evidence="1 6">Belongs to the methyltransferase superfamily. PrmA family.</text>
</comment>
<evidence type="ECO:0000256" key="1">
    <source>
        <dbReference type="ARBA" id="ARBA00009741"/>
    </source>
</evidence>
<dbReference type="InterPro" id="IPR029063">
    <property type="entry name" value="SAM-dependent_MTases_sf"/>
</dbReference>
<dbReference type="EC" id="2.1.1.-" evidence="6"/>
<evidence type="ECO:0000256" key="3">
    <source>
        <dbReference type="ARBA" id="ARBA00022603"/>
    </source>
</evidence>
<gene>
    <name evidence="6 7" type="primary">prmA</name>
    <name evidence="7" type="ORF">AALT52_08610</name>
</gene>
<name>A0ABV4DS05_9LACO</name>
<keyword evidence="4 6" id="KW-0808">Transferase</keyword>
<comment type="subcellular location">
    <subcellularLocation>
        <location evidence="6">Cytoplasm</location>
    </subcellularLocation>
</comment>
<dbReference type="GO" id="GO:0005840">
    <property type="term" value="C:ribosome"/>
    <property type="evidence" value="ECO:0007669"/>
    <property type="project" value="UniProtKB-KW"/>
</dbReference>
<dbReference type="SUPFAM" id="SSF53335">
    <property type="entry name" value="S-adenosyl-L-methionine-dependent methyltransferases"/>
    <property type="match status" value="1"/>
</dbReference>
<evidence type="ECO:0000256" key="4">
    <source>
        <dbReference type="ARBA" id="ARBA00022679"/>
    </source>
</evidence>
<protein>
    <recommendedName>
        <fullName evidence="6">Ribosomal protein L11 methyltransferase</fullName>
        <shortName evidence="6">L11 Mtase</shortName>
        <ecNumber evidence="6">2.1.1.-</ecNumber>
    </recommendedName>
</protein>
<feature type="binding site" evidence="6">
    <location>
        <position position="227"/>
    </location>
    <ligand>
        <name>S-adenosyl-L-methionine</name>
        <dbReference type="ChEBI" id="CHEBI:59789"/>
    </ligand>
</feature>
<keyword evidence="2 6" id="KW-0963">Cytoplasm</keyword>
<feature type="binding site" evidence="6">
    <location>
        <position position="141"/>
    </location>
    <ligand>
        <name>S-adenosyl-L-methionine</name>
        <dbReference type="ChEBI" id="CHEBI:59789"/>
    </ligand>
</feature>
<keyword evidence="3 6" id="KW-0489">Methyltransferase</keyword>
<dbReference type="PANTHER" id="PTHR43648">
    <property type="entry name" value="ELECTRON TRANSFER FLAVOPROTEIN BETA SUBUNIT LYSINE METHYLTRANSFERASE"/>
    <property type="match status" value="1"/>
</dbReference>
<dbReference type="PIRSF" id="PIRSF000401">
    <property type="entry name" value="RPL11_MTase"/>
    <property type="match status" value="1"/>
</dbReference>
<dbReference type="EMBL" id="JBCLUF010000035">
    <property type="protein sequence ID" value="MEY8662948.1"/>
    <property type="molecule type" value="Genomic_DNA"/>
</dbReference>
<dbReference type="Gene3D" id="3.40.50.150">
    <property type="entry name" value="Vaccinia Virus protein VP39"/>
    <property type="match status" value="1"/>
</dbReference>
<keyword evidence="7" id="KW-0687">Ribonucleoprotein</keyword>
<sequence length="296" mass="32444">MDWIKLAITTTNEASEAVINLLLENGAGGVQIEDEQDLDNIVLATYFQADSPLNELTSELEQKIKDLSRFGLEPGQAKVELATLDDANWIDVWKKYYHPVRLTRYLTIVPSWEGYTPVDQDEKVIVLDPGRAFGTGTHPTTRLALQALETVIRGGETLIDVGTGSGVLSIAARYLGVGPIFAYDVDEVAVSAAKENFELNQMTKDIVLAPNDLLSGIDQKVDLITANILAEIIEPLIPQAVTCLRPGGIFITSGIIKDKKDQIVTKLTAHGFVVDQILNMKDWYAVISHVPGEDED</sequence>
<comment type="function">
    <text evidence="6">Methylates ribosomal protein L11.</text>
</comment>
<evidence type="ECO:0000256" key="6">
    <source>
        <dbReference type="HAMAP-Rule" id="MF_00735"/>
    </source>
</evidence>
<accession>A0ABV4DS05</accession>
<keyword evidence="8" id="KW-1185">Reference proteome</keyword>
<comment type="catalytic activity">
    <reaction evidence="6">
        <text>L-lysyl-[protein] + 3 S-adenosyl-L-methionine = N(6),N(6),N(6)-trimethyl-L-lysyl-[protein] + 3 S-adenosyl-L-homocysteine + 3 H(+)</text>
        <dbReference type="Rhea" id="RHEA:54192"/>
        <dbReference type="Rhea" id="RHEA-COMP:9752"/>
        <dbReference type="Rhea" id="RHEA-COMP:13826"/>
        <dbReference type="ChEBI" id="CHEBI:15378"/>
        <dbReference type="ChEBI" id="CHEBI:29969"/>
        <dbReference type="ChEBI" id="CHEBI:57856"/>
        <dbReference type="ChEBI" id="CHEBI:59789"/>
        <dbReference type="ChEBI" id="CHEBI:61961"/>
    </reaction>
</comment>
<dbReference type="Pfam" id="PF06325">
    <property type="entry name" value="PrmA"/>
    <property type="match status" value="1"/>
</dbReference>
<dbReference type="InterPro" id="IPR050078">
    <property type="entry name" value="Ribosomal_L11_MeTrfase_PrmA"/>
</dbReference>
<dbReference type="Proteomes" id="UP001565236">
    <property type="component" value="Unassembled WGS sequence"/>
</dbReference>
<comment type="caution">
    <text evidence="7">The sequence shown here is derived from an EMBL/GenBank/DDBJ whole genome shotgun (WGS) entry which is preliminary data.</text>
</comment>